<protein>
    <submittedName>
        <fullName evidence="2">Uncharacterized protein</fullName>
    </submittedName>
</protein>
<keyword evidence="1" id="KW-0472">Membrane</keyword>
<accession>A0ABV0UF41</accession>
<sequence length="108" mass="12318">MYKPPRLMADPMPLSTAERKHTFFSHQQGPGWLQISSLVFVAFLGLTELLRLVHRFTVRSMLGPFIKLSVSLLYPFQRSLVVCLGSLGFRNVQLCPGFNHVDINLQRC</sequence>
<evidence type="ECO:0000256" key="1">
    <source>
        <dbReference type="SAM" id="Phobius"/>
    </source>
</evidence>
<organism evidence="2 3">
    <name type="scientific">Ilyodon furcidens</name>
    <name type="common">goldbreast splitfin</name>
    <dbReference type="NCBI Taxonomy" id="33524"/>
    <lineage>
        <taxon>Eukaryota</taxon>
        <taxon>Metazoa</taxon>
        <taxon>Chordata</taxon>
        <taxon>Craniata</taxon>
        <taxon>Vertebrata</taxon>
        <taxon>Euteleostomi</taxon>
        <taxon>Actinopterygii</taxon>
        <taxon>Neopterygii</taxon>
        <taxon>Teleostei</taxon>
        <taxon>Neoteleostei</taxon>
        <taxon>Acanthomorphata</taxon>
        <taxon>Ovalentaria</taxon>
        <taxon>Atherinomorphae</taxon>
        <taxon>Cyprinodontiformes</taxon>
        <taxon>Goodeidae</taxon>
        <taxon>Ilyodon</taxon>
    </lineage>
</organism>
<dbReference type="Proteomes" id="UP001482620">
    <property type="component" value="Unassembled WGS sequence"/>
</dbReference>
<keyword evidence="1" id="KW-1133">Transmembrane helix</keyword>
<comment type="caution">
    <text evidence="2">The sequence shown here is derived from an EMBL/GenBank/DDBJ whole genome shotgun (WGS) entry which is preliminary data.</text>
</comment>
<dbReference type="EMBL" id="JAHRIQ010070346">
    <property type="protein sequence ID" value="MEQ2243859.1"/>
    <property type="molecule type" value="Genomic_DNA"/>
</dbReference>
<name>A0ABV0UF41_9TELE</name>
<evidence type="ECO:0000313" key="2">
    <source>
        <dbReference type="EMBL" id="MEQ2243859.1"/>
    </source>
</evidence>
<keyword evidence="3" id="KW-1185">Reference proteome</keyword>
<gene>
    <name evidence="2" type="ORF">ILYODFUR_011147</name>
</gene>
<feature type="transmembrane region" description="Helical" evidence="1">
    <location>
        <begin position="32"/>
        <end position="53"/>
    </location>
</feature>
<keyword evidence="1" id="KW-0812">Transmembrane</keyword>
<proteinExistence type="predicted"/>
<reference evidence="2 3" key="1">
    <citation type="submission" date="2021-06" db="EMBL/GenBank/DDBJ databases">
        <authorList>
            <person name="Palmer J.M."/>
        </authorList>
    </citation>
    <scope>NUCLEOTIDE SEQUENCE [LARGE SCALE GENOMIC DNA]</scope>
    <source>
        <strain evidence="3">if_2019</strain>
        <tissue evidence="2">Muscle</tissue>
    </source>
</reference>
<evidence type="ECO:0000313" key="3">
    <source>
        <dbReference type="Proteomes" id="UP001482620"/>
    </source>
</evidence>